<feature type="chain" id="PRO_5036313229" evidence="2">
    <location>
        <begin position="30"/>
        <end position="468"/>
    </location>
</feature>
<feature type="signal peptide" evidence="2">
    <location>
        <begin position="1"/>
        <end position="29"/>
    </location>
</feature>
<feature type="compositionally biased region" description="Basic and acidic residues" evidence="1">
    <location>
        <begin position="296"/>
        <end position="308"/>
    </location>
</feature>
<feature type="region of interest" description="Disordered" evidence="1">
    <location>
        <begin position="282"/>
        <end position="314"/>
    </location>
</feature>
<feature type="compositionally biased region" description="Basic and acidic residues" evidence="1">
    <location>
        <begin position="237"/>
        <end position="246"/>
    </location>
</feature>
<evidence type="ECO:0000313" key="4">
    <source>
        <dbReference type="EMBL" id="OWF52997.1"/>
    </source>
</evidence>
<evidence type="ECO:0000256" key="2">
    <source>
        <dbReference type="SAM" id="SignalP"/>
    </source>
</evidence>
<evidence type="ECO:0000313" key="5">
    <source>
        <dbReference type="Proteomes" id="UP000242188"/>
    </source>
</evidence>
<keyword evidence="2" id="KW-0732">Signal</keyword>
<feature type="region of interest" description="Disordered" evidence="1">
    <location>
        <begin position="183"/>
        <end position="205"/>
    </location>
</feature>
<sequence>MARHFVNRSHLHILVVMLTFHRLQQRVDASPSLRGNNDSTIKKAINFKFPVTIERDTLNRTGRIVNRQEDKRGWEAIELSRRKRDDSITVNWKQRESDRGATHWATLNQNDNEAASKRGWNLFTLNKKRGWDGIDFPWGKRSKKENFPKQKWNGVNIAFRKLSNTNKDSQQERGIADNIMTQASSAVSEESQHQTHDSESDDVSRKRGWDGVDFLFKSHKDPNMRGWGGGDFTTGKRSADREDTKTGWDSAKYSPVNHSDDKESNKRGWDGIDFTFGKRTNNIKSHIKGSNSDDFSTEKRSNENESHKRGWGGVDVTFGKRSNDYESNKRGWDGVDFPFGRRSDSPYPKQDWAGMDLVLGVGLDTNRVQREKRGWEGLNFHYRVVNGYGPSQSSDYPKRGWEGVDTCACCRSNRWVLCCLTCNRNDSKPKQRLTTKSYKDMFYVRDTVCKCCYATKVKDCCDLCDVMS</sequence>
<accession>A0A210QW58</accession>
<evidence type="ECO:0000256" key="1">
    <source>
        <dbReference type="SAM" id="MobiDB-lite"/>
    </source>
</evidence>
<dbReference type="STRING" id="6573.A0A210QW58"/>
<keyword evidence="5" id="KW-1185">Reference proteome</keyword>
<organism evidence="4 5">
    <name type="scientific">Mizuhopecten yessoensis</name>
    <name type="common">Japanese scallop</name>
    <name type="synonym">Patinopecten yessoensis</name>
    <dbReference type="NCBI Taxonomy" id="6573"/>
    <lineage>
        <taxon>Eukaryota</taxon>
        <taxon>Metazoa</taxon>
        <taxon>Spiralia</taxon>
        <taxon>Lophotrochozoa</taxon>
        <taxon>Mollusca</taxon>
        <taxon>Bivalvia</taxon>
        <taxon>Autobranchia</taxon>
        <taxon>Pteriomorphia</taxon>
        <taxon>Pectinida</taxon>
        <taxon>Pectinoidea</taxon>
        <taxon>Pectinidae</taxon>
        <taxon>Mizuhopecten</taxon>
    </lineage>
</organism>
<dbReference type="EMBL" id="MH045253">
    <property type="protein sequence ID" value="AXN93521.1"/>
    <property type="molecule type" value="mRNA"/>
</dbReference>
<dbReference type="AlphaFoldDB" id="A0A210QW58"/>
<reference evidence="4 5" key="1">
    <citation type="journal article" date="2017" name="Nat. Ecol. Evol.">
        <title>Scallop genome provides insights into evolution of bilaterian karyotype and development.</title>
        <authorList>
            <person name="Wang S."/>
            <person name="Zhang J."/>
            <person name="Jiao W."/>
            <person name="Li J."/>
            <person name="Xun X."/>
            <person name="Sun Y."/>
            <person name="Guo X."/>
            <person name="Huan P."/>
            <person name="Dong B."/>
            <person name="Zhang L."/>
            <person name="Hu X."/>
            <person name="Sun X."/>
            <person name="Wang J."/>
            <person name="Zhao C."/>
            <person name="Wang Y."/>
            <person name="Wang D."/>
            <person name="Huang X."/>
            <person name="Wang R."/>
            <person name="Lv J."/>
            <person name="Li Y."/>
            <person name="Zhang Z."/>
            <person name="Liu B."/>
            <person name="Lu W."/>
            <person name="Hui Y."/>
            <person name="Liang J."/>
            <person name="Zhou Z."/>
            <person name="Hou R."/>
            <person name="Li X."/>
            <person name="Liu Y."/>
            <person name="Li H."/>
            <person name="Ning X."/>
            <person name="Lin Y."/>
            <person name="Zhao L."/>
            <person name="Xing Q."/>
            <person name="Dou J."/>
            <person name="Li Y."/>
            <person name="Mao J."/>
            <person name="Guo H."/>
            <person name="Dou H."/>
            <person name="Li T."/>
            <person name="Mu C."/>
            <person name="Jiang W."/>
            <person name="Fu Q."/>
            <person name="Fu X."/>
            <person name="Miao Y."/>
            <person name="Liu J."/>
            <person name="Yu Q."/>
            <person name="Li R."/>
            <person name="Liao H."/>
            <person name="Li X."/>
            <person name="Kong Y."/>
            <person name="Jiang Z."/>
            <person name="Chourrout D."/>
            <person name="Li R."/>
            <person name="Bao Z."/>
        </authorList>
    </citation>
    <scope>NUCLEOTIDE SEQUENCE [LARGE SCALE GENOMIC DNA]</scope>
    <source>
        <strain evidence="4 5">PY_sf001</strain>
    </source>
</reference>
<dbReference type="EMBL" id="NEDP02001549">
    <property type="protein sequence ID" value="OWF52997.1"/>
    <property type="molecule type" value="Genomic_DNA"/>
</dbReference>
<evidence type="ECO:0000313" key="3">
    <source>
        <dbReference type="EMBL" id="AXN93521.1"/>
    </source>
</evidence>
<dbReference type="Proteomes" id="UP000242188">
    <property type="component" value="Unassembled WGS sequence"/>
</dbReference>
<reference evidence="3" key="2">
    <citation type="submission" date="2018-03" db="EMBL/GenBank/DDBJ databases">
        <title>Identification and characterization of neuropeptides by transcriptome and proteome analyses in a bivalve mollusc Patinopecten yessoensis.</title>
        <authorList>
            <person name="Zhang M."/>
            <person name="Wang Y."/>
            <person name="Li Y."/>
            <person name="Li W."/>
            <person name="Li R."/>
            <person name="Xie X."/>
            <person name="Wang S."/>
            <person name="Hu X."/>
            <person name="Zhang L."/>
            <person name="Bao Z."/>
        </authorList>
    </citation>
    <scope>NUCLEOTIDE SEQUENCE</scope>
    <source>
        <tissue evidence="3">Ganglion</tissue>
    </source>
</reference>
<feature type="compositionally biased region" description="Polar residues" evidence="1">
    <location>
        <begin position="282"/>
        <end position="294"/>
    </location>
</feature>
<name>A0A210QW58_MIZYE</name>
<feature type="compositionally biased region" description="Basic and acidic residues" evidence="1">
    <location>
        <begin position="190"/>
        <end position="205"/>
    </location>
</feature>
<gene>
    <name evidence="4" type="ORF">KP79_PYT05527</name>
</gene>
<feature type="region of interest" description="Disordered" evidence="1">
    <location>
        <begin position="225"/>
        <end position="265"/>
    </location>
</feature>
<protein>
    <submittedName>
        <fullName evidence="3">GWamide</fullName>
    </submittedName>
</protein>
<proteinExistence type="evidence at transcript level"/>